<dbReference type="InterPro" id="IPR029044">
    <property type="entry name" value="Nucleotide-diphossugar_trans"/>
</dbReference>
<accession>A0A383DNR0</accession>
<proteinExistence type="predicted"/>
<evidence type="ECO:0000313" key="2">
    <source>
        <dbReference type="EMBL" id="SVE46132.1"/>
    </source>
</evidence>
<dbReference type="AlphaFoldDB" id="A0A383DNR0"/>
<dbReference type="Gene3D" id="3.90.550.10">
    <property type="entry name" value="Spore Coat Polysaccharide Biosynthesis Protein SpsA, Chain A"/>
    <property type="match status" value="1"/>
</dbReference>
<dbReference type="SUPFAM" id="SSF53448">
    <property type="entry name" value="Nucleotide-diphospho-sugar transferases"/>
    <property type="match status" value="1"/>
</dbReference>
<dbReference type="CDD" id="cd04179">
    <property type="entry name" value="DPM_DPG-synthase_like"/>
    <property type="match status" value="1"/>
</dbReference>
<feature type="non-terminal residue" evidence="2">
    <location>
        <position position="113"/>
    </location>
</feature>
<dbReference type="Pfam" id="PF00535">
    <property type="entry name" value="Glycos_transf_2"/>
    <property type="match status" value="1"/>
</dbReference>
<evidence type="ECO:0000259" key="1">
    <source>
        <dbReference type="Pfam" id="PF00535"/>
    </source>
</evidence>
<reference evidence="2" key="1">
    <citation type="submission" date="2018-05" db="EMBL/GenBank/DDBJ databases">
        <authorList>
            <person name="Lanie J.A."/>
            <person name="Ng W.-L."/>
            <person name="Kazmierczak K.M."/>
            <person name="Andrzejewski T.M."/>
            <person name="Davidsen T.M."/>
            <person name="Wayne K.J."/>
            <person name="Tettelin H."/>
            <person name="Glass J.I."/>
            <person name="Rusch D."/>
            <person name="Podicherti R."/>
            <person name="Tsui H.-C.T."/>
            <person name="Winkler M.E."/>
        </authorList>
    </citation>
    <scope>NUCLEOTIDE SEQUENCE</scope>
</reference>
<organism evidence="2">
    <name type="scientific">marine metagenome</name>
    <dbReference type="NCBI Taxonomy" id="408172"/>
    <lineage>
        <taxon>unclassified sequences</taxon>
        <taxon>metagenomes</taxon>
        <taxon>ecological metagenomes</taxon>
    </lineage>
</organism>
<dbReference type="InterPro" id="IPR001173">
    <property type="entry name" value="Glyco_trans_2-like"/>
</dbReference>
<dbReference type="EMBL" id="UINC01218905">
    <property type="protein sequence ID" value="SVE46132.1"/>
    <property type="molecule type" value="Genomic_DNA"/>
</dbReference>
<dbReference type="PANTHER" id="PTHR48090:SF7">
    <property type="entry name" value="RFBJ PROTEIN"/>
    <property type="match status" value="1"/>
</dbReference>
<gene>
    <name evidence="2" type="ORF">METZ01_LOCUS498986</name>
</gene>
<dbReference type="InterPro" id="IPR050256">
    <property type="entry name" value="Glycosyltransferase_2"/>
</dbReference>
<feature type="domain" description="Glycosyltransferase 2-like" evidence="1">
    <location>
        <begin position="10"/>
        <end position="111"/>
    </location>
</feature>
<sequence length="113" mass="12380">MTTRMNPLLSVVIPTYNEANRIEKTLLALKNFLDTQSLEWEVIISDDGSTDATCAKVAALTTELPQAKLIASEHGGKGRALKTGISHSSGEYIFLFDADMSMPVNQLLRFLPP</sequence>
<protein>
    <recommendedName>
        <fullName evidence="1">Glycosyltransferase 2-like domain-containing protein</fullName>
    </recommendedName>
</protein>
<dbReference type="PANTHER" id="PTHR48090">
    <property type="entry name" value="UNDECAPRENYL-PHOSPHATE 4-DEOXY-4-FORMAMIDO-L-ARABINOSE TRANSFERASE-RELATED"/>
    <property type="match status" value="1"/>
</dbReference>
<name>A0A383DNR0_9ZZZZ</name>